<organism evidence="7 8">
    <name type="scientific">Marivirga sericea</name>
    <dbReference type="NCBI Taxonomy" id="1028"/>
    <lineage>
        <taxon>Bacteria</taxon>
        <taxon>Pseudomonadati</taxon>
        <taxon>Bacteroidota</taxon>
        <taxon>Cytophagia</taxon>
        <taxon>Cytophagales</taxon>
        <taxon>Marivirgaceae</taxon>
        <taxon>Marivirga</taxon>
    </lineage>
</organism>
<comment type="similarity">
    <text evidence="1">Belongs to the peptidase S1C family.</text>
</comment>
<evidence type="ECO:0000256" key="1">
    <source>
        <dbReference type="ARBA" id="ARBA00010541"/>
    </source>
</evidence>
<accession>A0A1X7JQG8</accession>
<reference evidence="8" key="1">
    <citation type="submission" date="2017-04" db="EMBL/GenBank/DDBJ databases">
        <authorList>
            <person name="Varghese N."/>
            <person name="Submissions S."/>
        </authorList>
    </citation>
    <scope>NUCLEOTIDE SEQUENCE [LARGE SCALE GENOMIC DNA]</scope>
    <source>
        <strain evidence="8">DSM 4125</strain>
    </source>
</reference>
<dbReference type="SUPFAM" id="SSF50494">
    <property type="entry name" value="Trypsin-like serine proteases"/>
    <property type="match status" value="1"/>
</dbReference>
<dbReference type="Gene3D" id="2.40.10.120">
    <property type="match status" value="1"/>
</dbReference>
<dbReference type="RefSeq" id="WP_085516814.1">
    <property type="nucleotide sequence ID" value="NZ_FXAW01000003.1"/>
</dbReference>
<dbReference type="InterPro" id="IPR036034">
    <property type="entry name" value="PDZ_sf"/>
</dbReference>
<dbReference type="FunFam" id="2.40.10.10:FF:000001">
    <property type="entry name" value="Periplasmic serine protease DegS"/>
    <property type="match status" value="1"/>
</dbReference>
<dbReference type="Gene3D" id="2.30.42.10">
    <property type="match status" value="2"/>
</dbReference>
<keyword evidence="4" id="KW-0720">Serine protease</keyword>
<keyword evidence="5" id="KW-0472">Membrane</keyword>
<dbReference type="Pfam" id="PF13365">
    <property type="entry name" value="Trypsin_2"/>
    <property type="match status" value="1"/>
</dbReference>
<evidence type="ECO:0000313" key="8">
    <source>
        <dbReference type="Proteomes" id="UP000193804"/>
    </source>
</evidence>
<dbReference type="SMART" id="SM00228">
    <property type="entry name" value="PDZ"/>
    <property type="match status" value="1"/>
</dbReference>
<dbReference type="GO" id="GO:0006508">
    <property type="term" value="P:proteolysis"/>
    <property type="evidence" value="ECO:0007669"/>
    <property type="project" value="UniProtKB-KW"/>
</dbReference>
<dbReference type="PANTHER" id="PTHR43343">
    <property type="entry name" value="PEPTIDASE S12"/>
    <property type="match status" value="1"/>
</dbReference>
<dbReference type="GO" id="GO:0004252">
    <property type="term" value="F:serine-type endopeptidase activity"/>
    <property type="evidence" value="ECO:0007669"/>
    <property type="project" value="InterPro"/>
</dbReference>
<dbReference type="InterPro" id="IPR009003">
    <property type="entry name" value="Peptidase_S1_PA"/>
</dbReference>
<keyword evidence="5" id="KW-1133">Transmembrane helix</keyword>
<keyword evidence="2 7" id="KW-0645">Protease</keyword>
<dbReference type="Proteomes" id="UP000193804">
    <property type="component" value="Unassembled WGS sequence"/>
</dbReference>
<dbReference type="InterPro" id="IPR051201">
    <property type="entry name" value="Chloro_Bact_Ser_Proteases"/>
</dbReference>
<sequence>MNQILKTTISAFVGGVIGALLIVHVTDLNQKLNIGEAAFQTPVSNVNNQNFEEDHSNPVASIPDIDFVEASKNSRESVVYIKTVSESYGRSSWLDLWLGGSGSMQQVGSGSGVIFKSDGYIITNNHVIEGADEIEVVRKKKTYKASLVGRDPSTDLAVLKINETDLPAISIGSSKDLKVGSWVLAVGNPFNLTSTVTAGIVSAKGRELNILKSNFPIESFIQTDAAINPGNSGGALVNPRGELVGINTAILSRTGSYAGYGFAVPIDIAKKIATDIIEYGMVQKAFLGAEVASLSTEIADKLNTEDLDGVVVSYIQEKGAANKVNLQKGDIIREFNGEDISTHSEFEEKLSMLSPGDKLYLTIDRNGKRIQKELILTNSENTTELLKRDVYFSKSLGVEFESVPMVERNLLDINNGVRVVDVKNGFFKRLNIDEGFIITAINGNEVDNPKELSDTLESIKGKVVVQGVNKKGVKGYYSFYF</sequence>
<proteinExistence type="inferred from homology"/>
<dbReference type="OrthoDB" id="9758917at2"/>
<feature type="domain" description="PDZ" evidence="6">
    <location>
        <begin position="276"/>
        <end position="367"/>
    </location>
</feature>
<evidence type="ECO:0000256" key="3">
    <source>
        <dbReference type="ARBA" id="ARBA00022801"/>
    </source>
</evidence>
<dbReference type="AlphaFoldDB" id="A0A1X7JQG8"/>
<dbReference type="PROSITE" id="PS50106">
    <property type="entry name" value="PDZ"/>
    <property type="match status" value="1"/>
</dbReference>
<keyword evidence="5" id="KW-0812">Transmembrane</keyword>
<keyword evidence="8" id="KW-1185">Reference proteome</keyword>
<evidence type="ECO:0000313" key="7">
    <source>
        <dbReference type="EMBL" id="SMG29759.1"/>
    </source>
</evidence>
<evidence type="ECO:0000256" key="5">
    <source>
        <dbReference type="SAM" id="Phobius"/>
    </source>
</evidence>
<dbReference type="PANTHER" id="PTHR43343:SF3">
    <property type="entry name" value="PROTEASE DO-LIKE 8, CHLOROPLASTIC"/>
    <property type="match status" value="1"/>
</dbReference>
<keyword evidence="3" id="KW-0378">Hydrolase</keyword>
<dbReference type="SUPFAM" id="SSF50156">
    <property type="entry name" value="PDZ domain-like"/>
    <property type="match status" value="2"/>
</dbReference>
<dbReference type="InterPro" id="IPR001478">
    <property type="entry name" value="PDZ"/>
</dbReference>
<dbReference type="PRINTS" id="PR00834">
    <property type="entry name" value="PROTEASES2C"/>
</dbReference>
<dbReference type="InterPro" id="IPR001940">
    <property type="entry name" value="Peptidase_S1C"/>
</dbReference>
<protein>
    <submittedName>
        <fullName evidence="7">Do/DeqQ family serine protease</fullName>
    </submittedName>
</protein>
<name>A0A1X7JQG8_9BACT</name>
<feature type="transmembrane region" description="Helical" evidence="5">
    <location>
        <begin position="7"/>
        <end position="25"/>
    </location>
</feature>
<evidence type="ECO:0000256" key="4">
    <source>
        <dbReference type="ARBA" id="ARBA00022825"/>
    </source>
</evidence>
<dbReference type="EMBL" id="FXAW01000003">
    <property type="protein sequence ID" value="SMG29759.1"/>
    <property type="molecule type" value="Genomic_DNA"/>
</dbReference>
<dbReference type="Pfam" id="PF13180">
    <property type="entry name" value="PDZ_2"/>
    <property type="match status" value="1"/>
</dbReference>
<gene>
    <name evidence="7" type="ORF">SAMN05661096_01905</name>
</gene>
<evidence type="ECO:0000259" key="6">
    <source>
        <dbReference type="PROSITE" id="PS50106"/>
    </source>
</evidence>
<evidence type="ECO:0000256" key="2">
    <source>
        <dbReference type="ARBA" id="ARBA00022670"/>
    </source>
</evidence>
<dbReference type="STRING" id="1028.SAMN05661096_01905"/>